<dbReference type="AlphaFoldDB" id="A0A846XNQ7"/>
<dbReference type="PRINTS" id="PR00455">
    <property type="entry name" value="HTHTETR"/>
</dbReference>
<dbReference type="SUPFAM" id="SSF48498">
    <property type="entry name" value="Tetracyclin repressor-like, C-terminal domain"/>
    <property type="match status" value="1"/>
</dbReference>
<protein>
    <submittedName>
        <fullName evidence="6">TetR/AcrR family transcriptional regulator</fullName>
    </submittedName>
</protein>
<organism evidence="6 7">
    <name type="scientific">Nocardia vermiculata</name>
    <dbReference type="NCBI Taxonomy" id="257274"/>
    <lineage>
        <taxon>Bacteria</taxon>
        <taxon>Bacillati</taxon>
        <taxon>Actinomycetota</taxon>
        <taxon>Actinomycetes</taxon>
        <taxon>Mycobacteriales</taxon>
        <taxon>Nocardiaceae</taxon>
        <taxon>Nocardia</taxon>
    </lineage>
</organism>
<dbReference type="EMBL" id="JAAXOP010000001">
    <property type="protein sequence ID" value="NKY48643.1"/>
    <property type="molecule type" value="Genomic_DNA"/>
</dbReference>
<dbReference type="PANTHER" id="PTHR30055">
    <property type="entry name" value="HTH-TYPE TRANSCRIPTIONAL REGULATOR RUTR"/>
    <property type="match status" value="1"/>
</dbReference>
<dbReference type="PROSITE" id="PS50977">
    <property type="entry name" value="HTH_TETR_2"/>
    <property type="match status" value="1"/>
</dbReference>
<evidence type="ECO:0000256" key="1">
    <source>
        <dbReference type="ARBA" id="ARBA00023015"/>
    </source>
</evidence>
<keyword evidence="1" id="KW-0805">Transcription regulation</keyword>
<evidence type="ECO:0000256" key="3">
    <source>
        <dbReference type="ARBA" id="ARBA00023163"/>
    </source>
</evidence>
<dbReference type="Gene3D" id="1.10.357.10">
    <property type="entry name" value="Tetracycline Repressor, domain 2"/>
    <property type="match status" value="1"/>
</dbReference>
<dbReference type="Proteomes" id="UP000565711">
    <property type="component" value="Unassembled WGS sequence"/>
</dbReference>
<evidence type="ECO:0000256" key="4">
    <source>
        <dbReference type="PROSITE-ProRule" id="PRU00335"/>
    </source>
</evidence>
<dbReference type="GO" id="GO:0003700">
    <property type="term" value="F:DNA-binding transcription factor activity"/>
    <property type="evidence" value="ECO:0007669"/>
    <property type="project" value="TreeGrafter"/>
</dbReference>
<dbReference type="InterPro" id="IPR036271">
    <property type="entry name" value="Tet_transcr_reg_TetR-rel_C_sf"/>
</dbReference>
<dbReference type="InterPro" id="IPR050109">
    <property type="entry name" value="HTH-type_TetR-like_transc_reg"/>
</dbReference>
<dbReference type="GO" id="GO:0000976">
    <property type="term" value="F:transcription cis-regulatory region binding"/>
    <property type="evidence" value="ECO:0007669"/>
    <property type="project" value="TreeGrafter"/>
</dbReference>
<keyword evidence="3" id="KW-0804">Transcription</keyword>
<keyword evidence="2 4" id="KW-0238">DNA-binding</keyword>
<dbReference type="SUPFAM" id="SSF46689">
    <property type="entry name" value="Homeodomain-like"/>
    <property type="match status" value="1"/>
</dbReference>
<comment type="caution">
    <text evidence="6">The sequence shown here is derived from an EMBL/GenBank/DDBJ whole genome shotgun (WGS) entry which is preliminary data.</text>
</comment>
<proteinExistence type="predicted"/>
<sequence length="214" mass="23165">MGTRTGRPPRLSRAQIVAAARELIENHGVQALTMRRLATELGATPMALYHHVADKDALLLLLLDEVATAAGPPELPGDPRDRLIAAACAMHDILASVPWAAEVLTADDLLSPAALWYPEAILDAARGAGLGSEDAVHMYRSIWYYTAGEIIVRAAAGRRRDDGRPTFREQVFADLDADRLPRLAAVADRWVALTAVDTFERGVRALIDGLLASR</sequence>
<dbReference type="Pfam" id="PF00440">
    <property type="entry name" value="TetR_N"/>
    <property type="match status" value="1"/>
</dbReference>
<dbReference type="InterPro" id="IPR009057">
    <property type="entry name" value="Homeodomain-like_sf"/>
</dbReference>
<evidence type="ECO:0000313" key="6">
    <source>
        <dbReference type="EMBL" id="NKY48643.1"/>
    </source>
</evidence>
<accession>A0A846XNQ7</accession>
<dbReference type="GO" id="GO:0045892">
    <property type="term" value="P:negative regulation of DNA-templated transcription"/>
    <property type="evidence" value="ECO:0007669"/>
    <property type="project" value="InterPro"/>
</dbReference>
<name>A0A846XNQ7_9NOCA</name>
<gene>
    <name evidence="6" type="ORF">HGA08_00270</name>
</gene>
<evidence type="ECO:0000313" key="7">
    <source>
        <dbReference type="Proteomes" id="UP000565711"/>
    </source>
</evidence>
<feature type="DNA-binding region" description="H-T-H motif" evidence="4">
    <location>
        <begin position="33"/>
        <end position="52"/>
    </location>
</feature>
<reference evidence="6 7" key="1">
    <citation type="submission" date="2020-04" db="EMBL/GenBank/DDBJ databases">
        <title>MicrobeNet Type strains.</title>
        <authorList>
            <person name="Nicholson A.C."/>
        </authorList>
    </citation>
    <scope>NUCLEOTIDE SEQUENCE [LARGE SCALE GENOMIC DNA]</scope>
    <source>
        <strain evidence="6 7">JCM 12354</strain>
    </source>
</reference>
<dbReference type="Pfam" id="PF02909">
    <property type="entry name" value="TetR_C_1"/>
    <property type="match status" value="1"/>
</dbReference>
<dbReference type="InterPro" id="IPR004111">
    <property type="entry name" value="Repressor_TetR_C"/>
</dbReference>
<feature type="domain" description="HTH tetR-type" evidence="5">
    <location>
        <begin position="10"/>
        <end position="70"/>
    </location>
</feature>
<keyword evidence="7" id="KW-1185">Reference proteome</keyword>
<dbReference type="RefSeq" id="WP_157103146.1">
    <property type="nucleotide sequence ID" value="NZ_JAAXOP010000001.1"/>
</dbReference>
<evidence type="ECO:0000259" key="5">
    <source>
        <dbReference type="PROSITE" id="PS50977"/>
    </source>
</evidence>
<dbReference type="PANTHER" id="PTHR30055:SF151">
    <property type="entry name" value="TRANSCRIPTIONAL REGULATORY PROTEIN"/>
    <property type="match status" value="1"/>
</dbReference>
<evidence type="ECO:0000256" key="2">
    <source>
        <dbReference type="ARBA" id="ARBA00023125"/>
    </source>
</evidence>
<dbReference type="Gene3D" id="1.10.10.60">
    <property type="entry name" value="Homeodomain-like"/>
    <property type="match status" value="1"/>
</dbReference>
<dbReference type="InterPro" id="IPR001647">
    <property type="entry name" value="HTH_TetR"/>
</dbReference>